<dbReference type="Gramene" id="Os04t0162701-00">
    <property type="protein sequence ID" value="Os04t0162701-00"/>
    <property type="gene ID" value="Os04g0162701"/>
</dbReference>
<accession>A0A0P0W769</accession>
<dbReference type="InParanoid" id="A0A0P0W769"/>
<dbReference type="AlphaFoldDB" id="A0A0P0W769"/>
<proteinExistence type="predicted"/>
<organism evidence="1 2">
    <name type="scientific">Oryza sativa subsp. japonica</name>
    <name type="common">Rice</name>
    <dbReference type="NCBI Taxonomy" id="39947"/>
    <lineage>
        <taxon>Eukaryota</taxon>
        <taxon>Viridiplantae</taxon>
        <taxon>Streptophyta</taxon>
        <taxon>Embryophyta</taxon>
        <taxon>Tracheophyta</taxon>
        <taxon>Spermatophyta</taxon>
        <taxon>Magnoliopsida</taxon>
        <taxon>Liliopsida</taxon>
        <taxon>Poales</taxon>
        <taxon>Poaceae</taxon>
        <taxon>BOP clade</taxon>
        <taxon>Oryzoideae</taxon>
        <taxon>Oryzeae</taxon>
        <taxon>Oryzinae</taxon>
        <taxon>Oryza</taxon>
        <taxon>Oryza sativa</taxon>
    </lineage>
</organism>
<reference evidence="1 2" key="2">
    <citation type="journal article" date="2013" name="Plant Cell Physiol.">
        <title>Rice Annotation Project Database (RAP-DB): an integrative and interactive database for rice genomics.</title>
        <authorList>
            <person name="Sakai H."/>
            <person name="Lee S.S."/>
            <person name="Tanaka T."/>
            <person name="Numa H."/>
            <person name="Kim J."/>
            <person name="Kawahara Y."/>
            <person name="Wakimoto H."/>
            <person name="Yang C.C."/>
            <person name="Iwamoto M."/>
            <person name="Abe T."/>
            <person name="Yamada Y."/>
            <person name="Muto A."/>
            <person name="Inokuchi H."/>
            <person name="Ikemura T."/>
            <person name="Matsumoto T."/>
            <person name="Sasaki T."/>
            <person name="Itoh T."/>
        </authorList>
    </citation>
    <scope>NUCLEOTIDE SEQUENCE [LARGE SCALE GENOMIC DNA]</scope>
    <source>
        <strain evidence="2">cv. Nipponbare</strain>
    </source>
</reference>
<name>A0A0P0W769_ORYSJ</name>
<dbReference type="Proteomes" id="UP000059680">
    <property type="component" value="Chromosome 4"/>
</dbReference>
<reference evidence="2" key="1">
    <citation type="journal article" date="2005" name="Nature">
        <title>The map-based sequence of the rice genome.</title>
        <authorList>
            <consortium name="International rice genome sequencing project (IRGSP)"/>
            <person name="Matsumoto T."/>
            <person name="Wu J."/>
            <person name="Kanamori H."/>
            <person name="Katayose Y."/>
            <person name="Fujisawa M."/>
            <person name="Namiki N."/>
            <person name="Mizuno H."/>
            <person name="Yamamoto K."/>
            <person name="Antonio B.A."/>
            <person name="Baba T."/>
            <person name="Sakata K."/>
            <person name="Nagamura Y."/>
            <person name="Aoki H."/>
            <person name="Arikawa K."/>
            <person name="Arita K."/>
            <person name="Bito T."/>
            <person name="Chiden Y."/>
            <person name="Fujitsuka N."/>
            <person name="Fukunaka R."/>
            <person name="Hamada M."/>
            <person name="Harada C."/>
            <person name="Hayashi A."/>
            <person name="Hijishita S."/>
            <person name="Honda M."/>
            <person name="Hosokawa S."/>
            <person name="Ichikawa Y."/>
            <person name="Idonuma A."/>
            <person name="Iijima M."/>
            <person name="Ikeda M."/>
            <person name="Ikeno M."/>
            <person name="Ito K."/>
            <person name="Ito S."/>
            <person name="Ito T."/>
            <person name="Ito Y."/>
            <person name="Ito Y."/>
            <person name="Iwabuchi A."/>
            <person name="Kamiya K."/>
            <person name="Karasawa W."/>
            <person name="Kurita K."/>
            <person name="Katagiri S."/>
            <person name="Kikuta A."/>
            <person name="Kobayashi H."/>
            <person name="Kobayashi N."/>
            <person name="Machita K."/>
            <person name="Maehara T."/>
            <person name="Masukawa M."/>
            <person name="Mizubayashi T."/>
            <person name="Mukai Y."/>
            <person name="Nagasaki H."/>
            <person name="Nagata Y."/>
            <person name="Naito S."/>
            <person name="Nakashima M."/>
            <person name="Nakama Y."/>
            <person name="Nakamichi Y."/>
            <person name="Nakamura M."/>
            <person name="Meguro A."/>
            <person name="Negishi M."/>
            <person name="Ohta I."/>
            <person name="Ohta T."/>
            <person name="Okamoto M."/>
            <person name="Ono N."/>
            <person name="Saji S."/>
            <person name="Sakaguchi M."/>
            <person name="Sakai K."/>
            <person name="Shibata M."/>
            <person name="Shimokawa T."/>
            <person name="Song J."/>
            <person name="Takazaki Y."/>
            <person name="Terasawa K."/>
            <person name="Tsugane M."/>
            <person name="Tsuji K."/>
            <person name="Ueda S."/>
            <person name="Waki K."/>
            <person name="Yamagata H."/>
            <person name="Yamamoto M."/>
            <person name="Yamamoto S."/>
            <person name="Yamane H."/>
            <person name="Yoshiki S."/>
            <person name="Yoshihara R."/>
            <person name="Yukawa K."/>
            <person name="Zhong H."/>
            <person name="Yano M."/>
            <person name="Yuan Q."/>
            <person name="Ouyang S."/>
            <person name="Liu J."/>
            <person name="Jones K.M."/>
            <person name="Gansberger K."/>
            <person name="Moffat K."/>
            <person name="Hill J."/>
            <person name="Bera J."/>
            <person name="Fadrosh D."/>
            <person name="Jin S."/>
            <person name="Johri S."/>
            <person name="Kim M."/>
            <person name="Overton L."/>
            <person name="Reardon M."/>
            <person name="Tsitrin T."/>
            <person name="Vuong H."/>
            <person name="Weaver B."/>
            <person name="Ciecko A."/>
            <person name="Tallon L."/>
            <person name="Jackson J."/>
            <person name="Pai G."/>
            <person name="Aken S.V."/>
            <person name="Utterback T."/>
            <person name="Reidmuller S."/>
            <person name="Feldblyum T."/>
            <person name="Hsiao J."/>
            <person name="Zismann V."/>
            <person name="Iobst S."/>
            <person name="de Vazeille A.R."/>
            <person name="Buell C.R."/>
            <person name="Ying K."/>
            <person name="Li Y."/>
            <person name="Lu T."/>
            <person name="Huang Y."/>
            <person name="Zhao Q."/>
            <person name="Feng Q."/>
            <person name="Zhang L."/>
            <person name="Zhu J."/>
            <person name="Weng Q."/>
            <person name="Mu J."/>
            <person name="Lu Y."/>
            <person name="Fan D."/>
            <person name="Liu Y."/>
            <person name="Guan J."/>
            <person name="Zhang Y."/>
            <person name="Yu S."/>
            <person name="Liu X."/>
            <person name="Zhang Y."/>
            <person name="Hong G."/>
            <person name="Han B."/>
            <person name="Choisne N."/>
            <person name="Demange N."/>
            <person name="Orjeda G."/>
            <person name="Samain S."/>
            <person name="Cattolico L."/>
            <person name="Pelletier E."/>
            <person name="Couloux A."/>
            <person name="Segurens B."/>
            <person name="Wincker P."/>
            <person name="D'Hont A."/>
            <person name="Scarpelli C."/>
            <person name="Weissenbach J."/>
            <person name="Salanoubat M."/>
            <person name="Quetier F."/>
            <person name="Yu Y."/>
            <person name="Kim H.R."/>
            <person name="Rambo T."/>
            <person name="Currie J."/>
            <person name="Collura K."/>
            <person name="Luo M."/>
            <person name="Yang T."/>
            <person name="Ammiraju J.S.S."/>
            <person name="Engler F."/>
            <person name="Soderlund C."/>
            <person name="Wing R.A."/>
            <person name="Palmer L.E."/>
            <person name="de la Bastide M."/>
            <person name="Spiegel L."/>
            <person name="Nascimento L."/>
            <person name="Zutavern T."/>
            <person name="O'Shaughnessy A."/>
            <person name="Dike S."/>
            <person name="Dedhia N."/>
            <person name="Preston R."/>
            <person name="Balija V."/>
            <person name="McCombie W.R."/>
            <person name="Chow T."/>
            <person name="Chen H."/>
            <person name="Chung M."/>
            <person name="Chen C."/>
            <person name="Shaw J."/>
            <person name="Wu H."/>
            <person name="Hsiao K."/>
            <person name="Chao Y."/>
            <person name="Chu M."/>
            <person name="Cheng C."/>
            <person name="Hour A."/>
            <person name="Lee P."/>
            <person name="Lin S."/>
            <person name="Lin Y."/>
            <person name="Liou J."/>
            <person name="Liu S."/>
            <person name="Hsing Y."/>
            <person name="Raghuvanshi S."/>
            <person name="Mohanty A."/>
            <person name="Bharti A.K."/>
            <person name="Gaur A."/>
            <person name="Gupta V."/>
            <person name="Kumar D."/>
            <person name="Ravi V."/>
            <person name="Vij S."/>
            <person name="Kapur A."/>
            <person name="Khurana P."/>
            <person name="Khurana P."/>
            <person name="Khurana J.P."/>
            <person name="Tyagi A.K."/>
            <person name="Gaikwad K."/>
            <person name="Singh A."/>
            <person name="Dalal V."/>
            <person name="Srivastava S."/>
            <person name="Dixit A."/>
            <person name="Pal A.K."/>
            <person name="Ghazi I.A."/>
            <person name="Yadav M."/>
            <person name="Pandit A."/>
            <person name="Bhargava A."/>
            <person name="Sureshbabu K."/>
            <person name="Batra K."/>
            <person name="Sharma T.R."/>
            <person name="Mohapatra T."/>
            <person name="Singh N.K."/>
            <person name="Messing J."/>
            <person name="Nelson A.B."/>
            <person name="Fuks G."/>
            <person name="Kavchok S."/>
            <person name="Keizer G."/>
            <person name="Linton E."/>
            <person name="Llaca V."/>
            <person name="Song R."/>
            <person name="Tanyolac B."/>
            <person name="Young S."/>
            <person name="Ho-Il K."/>
            <person name="Hahn J.H."/>
            <person name="Sangsakoo G."/>
            <person name="Vanavichit A."/>
            <person name="de Mattos Luiz.A.T."/>
            <person name="Zimmer P.D."/>
            <person name="Malone G."/>
            <person name="Dellagostin O."/>
            <person name="de Oliveira A.C."/>
            <person name="Bevan M."/>
            <person name="Bancroft I."/>
            <person name="Minx P."/>
            <person name="Cordum H."/>
            <person name="Wilson R."/>
            <person name="Cheng Z."/>
            <person name="Jin W."/>
            <person name="Jiang J."/>
            <person name="Leong S.A."/>
            <person name="Iwama H."/>
            <person name="Gojobori T."/>
            <person name="Itoh T."/>
            <person name="Niimura Y."/>
            <person name="Fujii Y."/>
            <person name="Habara T."/>
            <person name="Sakai H."/>
            <person name="Sato Y."/>
            <person name="Wilson G."/>
            <person name="Kumar K."/>
            <person name="McCouch S."/>
            <person name="Juretic N."/>
            <person name="Hoen D."/>
            <person name="Wright S."/>
            <person name="Bruskiewich R."/>
            <person name="Bureau T."/>
            <person name="Miyao A."/>
            <person name="Hirochika H."/>
            <person name="Nishikawa T."/>
            <person name="Kadowaki K."/>
            <person name="Sugiura M."/>
            <person name="Burr B."/>
            <person name="Sasaki T."/>
        </authorList>
    </citation>
    <scope>NUCLEOTIDE SEQUENCE [LARGE SCALE GENOMIC DNA]</scope>
    <source>
        <strain evidence="2">cv. Nipponbare</strain>
    </source>
</reference>
<dbReference type="PaxDb" id="39947-A0A0P0W769"/>
<protein>
    <submittedName>
        <fullName evidence="1">Os04g0162701 protein</fullName>
    </submittedName>
</protein>
<dbReference type="EMBL" id="AP014960">
    <property type="protein sequence ID" value="BAS87853.1"/>
    <property type="molecule type" value="Genomic_DNA"/>
</dbReference>
<gene>
    <name evidence="1" type="ordered locus">Os04g0162701</name>
    <name evidence="1" type="ORF">OSNPB_040162701</name>
</gene>
<evidence type="ECO:0000313" key="1">
    <source>
        <dbReference type="EMBL" id="BAS87853.1"/>
    </source>
</evidence>
<keyword evidence="2" id="KW-1185">Reference proteome</keyword>
<evidence type="ECO:0000313" key="2">
    <source>
        <dbReference type="Proteomes" id="UP000059680"/>
    </source>
</evidence>
<sequence length="72" mass="8200">MLSEAIVFITSSMMLPAHNLIGTTCLTVAQDNAWNKITVCLAEFFLRHLCNIWLSFVPNIYFLADTNCKNKF</sequence>
<reference evidence="1 2" key="3">
    <citation type="journal article" date="2013" name="Rice">
        <title>Improvement of the Oryza sativa Nipponbare reference genome using next generation sequence and optical map data.</title>
        <authorList>
            <person name="Kawahara Y."/>
            <person name="de la Bastide M."/>
            <person name="Hamilton J.P."/>
            <person name="Kanamori H."/>
            <person name="McCombie W.R."/>
            <person name="Ouyang S."/>
            <person name="Schwartz D.C."/>
            <person name="Tanaka T."/>
            <person name="Wu J."/>
            <person name="Zhou S."/>
            <person name="Childs K.L."/>
            <person name="Davidson R.M."/>
            <person name="Lin H."/>
            <person name="Quesada-Ocampo L."/>
            <person name="Vaillancourt B."/>
            <person name="Sakai H."/>
            <person name="Lee S.S."/>
            <person name="Kim J."/>
            <person name="Numa H."/>
            <person name="Itoh T."/>
            <person name="Buell C.R."/>
            <person name="Matsumoto T."/>
        </authorList>
    </citation>
    <scope>NUCLEOTIDE SEQUENCE [LARGE SCALE GENOMIC DNA]</scope>
    <source>
        <strain evidence="2">cv. Nipponbare</strain>
    </source>
</reference>